<dbReference type="InterPro" id="IPR037171">
    <property type="entry name" value="NagB/RpiA_transferase-like"/>
</dbReference>
<dbReference type="FunFam" id="3.40.50.1360:FF:000001">
    <property type="entry name" value="Ribose-5-phosphate isomerase A"/>
    <property type="match status" value="1"/>
</dbReference>
<dbReference type="HAMAP" id="MF_00170">
    <property type="entry name" value="Rib_5P_isom_A"/>
    <property type="match status" value="1"/>
</dbReference>
<dbReference type="GO" id="GO:0004751">
    <property type="term" value="F:ribose-5-phosphate isomerase activity"/>
    <property type="evidence" value="ECO:0007669"/>
    <property type="project" value="UniProtKB-EC"/>
</dbReference>
<evidence type="ECO:0000256" key="3">
    <source>
        <dbReference type="ARBA" id="ARBA00011959"/>
    </source>
</evidence>
<protein>
    <recommendedName>
        <fullName evidence="3">ribose-5-phosphate isomerase</fullName>
        <ecNumber evidence="3">5.3.1.6</ecNumber>
    </recommendedName>
</protein>
<dbReference type="InterPro" id="IPR020672">
    <property type="entry name" value="Ribose5P_isomerase_typA_subgr"/>
</dbReference>
<dbReference type="NCBIfam" id="TIGR00021">
    <property type="entry name" value="rpiA"/>
    <property type="match status" value="1"/>
</dbReference>
<evidence type="ECO:0000256" key="2">
    <source>
        <dbReference type="ARBA" id="ARBA00004921"/>
    </source>
</evidence>
<dbReference type="AlphaFoldDB" id="A0A381NMZ4"/>
<dbReference type="PANTHER" id="PTHR43748:SF3">
    <property type="entry name" value="RIBOSE-5-PHOSPHATE ISOMERASE 3, CHLOROPLASTIC-RELATED"/>
    <property type="match status" value="1"/>
</dbReference>
<dbReference type="SUPFAM" id="SSF75445">
    <property type="entry name" value="D-ribose-5-phosphate isomerase (RpiA), lid domain"/>
    <property type="match status" value="1"/>
</dbReference>
<dbReference type="NCBIfam" id="NF001924">
    <property type="entry name" value="PRK00702.1"/>
    <property type="match status" value="1"/>
</dbReference>
<accession>A0A381NMZ4</accession>
<dbReference type="InterPro" id="IPR050262">
    <property type="entry name" value="Ribose-5P_isomerase"/>
</dbReference>
<comment type="catalytic activity">
    <reaction evidence="1">
        <text>aldehydo-D-ribose 5-phosphate = D-ribulose 5-phosphate</text>
        <dbReference type="Rhea" id="RHEA:14657"/>
        <dbReference type="ChEBI" id="CHEBI:58121"/>
        <dbReference type="ChEBI" id="CHEBI:58273"/>
        <dbReference type="EC" id="5.3.1.6"/>
    </reaction>
</comment>
<dbReference type="Pfam" id="PF06026">
    <property type="entry name" value="Rib_5-P_isom_A"/>
    <property type="match status" value="1"/>
</dbReference>
<name>A0A381NMZ4_9ZZZZ</name>
<organism evidence="5">
    <name type="scientific">marine metagenome</name>
    <dbReference type="NCBI Taxonomy" id="408172"/>
    <lineage>
        <taxon>unclassified sequences</taxon>
        <taxon>metagenomes</taxon>
        <taxon>ecological metagenomes</taxon>
    </lineage>
</organism>
<reference evidence="5" key="1">
    <citation type="submission" date="2018-05" db="EMBL/GenBank/DDBJ databases">
        <authorList>
            <person name="Lanie J.A."/>
            <person name="Ng W.-L."/>
            <person name="Kazmierczak K.M."/>
            <person name="Andrzejewski T.M."/>
            <person name="Davidsen T.M."/>
            <person name="Wayne K.J."/>
            <person name="Tettelin H."/>
            <person name="Glass J.I."/>
            <person name="Rusch D."/>
            <person name="Podicherti R."/>
            <person name="Tsui H.-C.T."/>
            <person name="Winkler M.E."/>
        </authorList>
    </citation>
    <scope>NUCLEOTIDE SEQUENCE</scope>
</reference>
<gene>
    <name evidence="5" type="ORF">METZ01_LOCUS8754</name>
</gene>
<evidence type="ECO:0000256" key="4">
    <source>
        <dbReference type="ARBA" id="ARBA00023235"/>
    </source>
</evidence>
<keyword evidence="4" id="KW-0413">Isomerase</keyword>
<dbReference type="PANTHER" id="PTHR43748">
    <property type="entry name" value="RIBOSE-5-PHOSPHATE ISOMERASE 3, CHLOROPLASTIC-RELATED"/>
    <property type="match status" value="1"/>
</dbReference>
<dbReference type="InterPro" id="IPR004788">
    <property type="entry name" value="Ribose5P_isomerase_type_A"/>
</dbReference>
<dbReference type="SUPFAM" id="SSF100950">
    <property type="entry name" value="NagB/RpiA/CoA transferase-like"/>
    <property type="match status" value="1"/>
</dbReference>
<comment type="pathway">
    <text evidence="2">Carbohydrate degradation.</text>
</comment>
<evidence type="ECO:0000256" key="1">
    <source>
        <dbReference type="ARBA" id="ARBA00001713"/>
    </source>
</evidence>
<dbReference type="EC" id="5.3.1.6" evidence="3"/>
<dbReference type="GO" id="GO:0009052">
    <property type="term" value="P:pentose-phosphate shunt, non-oxidative branch"/>
    <property type="evidence" value="ECO:0007669"/>
    <property type="project" value="InterPro"/>
</dbReference>
<feature type="non-terminal residue" evidence="5">
    <location>
        <position position="1"/>
    </location>
</feature>
<dbReference type="Gene3D" id="3.40.50.1360">
    <property type="match status" value="1"/>
</dbReference>
<dbReference type="CDD" id="cd01398">
    <property type="entry name" value="RPI_A"/>
    <property type="match status" value="1"/>
</dbReference>
<dbReference type="EMBL" id="UINC01000467">
    <property type="protein sequence ID" value="SUZ55900.1"/>
    <property type="molecule type" value="Genomic_DNA"/>
</dbReference>
<evidence type="ECO:0000313" key="5">
    <source>
        <dbReference type="EMBL" id="SUZ55900.1"/>
    </source>
</evidence>
<sequence length="226" mass="23711">VRDQLKRAAATAAIELVEEGMLVGLGTGSTADHVLELLGERVAGGLTMTGVSTSERTATRARELGIPLRVFESGLSIDLAIDGADEVSPQLDLIKGLGGALLREKQVESCAEQLVIIVDDSKLVERLGRGPLPVEVATDDADATLAQLRALGCEVELRRDADTPFVTDNGNCIVHISFTAGIDDPAALDARLLALPGVIDTGLFLGMADVVFCSGPEGVQRLERTV</sequence>
<proteinExistence type="inferred from homology"/>
<dbReference type="Gene3D" id="3.30.70.260">
    <property type="match status" value="1"/>
</dbReference>